<dbReference type="InterPro" id="IPR002933">
    <property type="entry name" value="Peptidase_M20"/>
</dbReference>
<dbReference type="OrthoDB" id="9777385at2"/>
<sequence length="389" mass="42038">MANVTPDAFQHQKQKLIDIRHDLHRNPELGFEEHRTAQKVASELKSYGLEVHEGIGGTGVVGILKKGGGNQAIALRADMDALPIEETSSHQYCSTVSGKMHACGHDGHTAMLLGAAQFLSEKQNFNGTVVFIFQPNEENGLGAAAMVNDELLEKFPVDEIYGLHNLPGAPLGEFSTRVGTICSSESLFEITIKARGGHSAMPQKGVDAILVGSEIVQAFQSIVARKMDPGCGAVVSITEFTTDGRRNVLPGSATLKGDVRARTPDDREQIKTHMQRLLNGITHGHDVEADFSFNTEFIETINSADPTQIAIQAAKKISDNVEGDREPMSFSEDFALFSQKKPGCFILMGNGTEGAHGKPLHASDYDFNDDALTIGAAFWAQLVANRLPE</sequence>
<evidence type="ECO:0000256" key="2">
    <source>
        <dbReference type="PIRSR" id="PIRSR005962-1"/>
    </source>
</evidence>
<dbReference type="GO" id="GO:0019877">
    <property type="term" value="P:diaminopimelate biosynthetic process"/>
    <property type="evidence" value="ECO:0007669"/>
    <property type="project" value="UniProtKB-ARBA"/>
</dbReference>
<evidence type="ECO:0000313" key="4">
    <source>
        <dbReference type="EMBL" id="KLN60776.1"/>
    </source>
</evidence>
<dbReference type="PIRSF" id="PIRSF005962">
    <property type="entry name" value="Pept_M20D_amidohydro"/>
    <property type="match status" value="1"/>
</dbReference>
<dbReference type="SUPFAM" id="SSF55031">
    <property type="entry name" value="Bacterial exopeptidase dimerisation domain"/>
    <property type="match status" value="1"/>
</dbReference>
<dbReference type="InterPro" id="IPR036264">
    <property type="entry name" value="Bact_exopeptidase_dim_dom"/>
</dbReference>
<dbReference type="Pfam" id="PF07687">
    <property type="entry name" value="M20_dimer"/>
    <property type="match status" value="1"/>
</dbReference>
<dbReference type="Gene3D" id="3.40.630.10">
    <property type="entry name" value="Zn peptidases"/>
    <property type="match status" value="1"/>
</dbReference>
<evidence type="ECO:0000256" key="1">
    <source>
        <dbReference type="ARBA" id="ARBA00022801"/>
    </source>
</evidence>
<dbReference type="FunFam" id="3.30.70.360:FF:000001">
    <property type="entry name" value="N-acetyldiaminopimelate deacetylase"/>
    <property type="match status" value="1"/>
</dbReference>
<feature type="binding site" evidence="2">
    <location>
        <position position="105"/>
    </location>
    <ligand>
        <name>Mn(2+)</name>
        <dbReference type="ChEBI" id="CHEBI:29035"/>
        <label>2</label>
    </ligand>
</feature>
<feature type="binding site" evidence="2">
    <location>
        <position position="361"/>
    </location>
    <ligand>
        <name>Mn(2+)</name>
        <dbReference type="ChEBI" id="CHEBI:29035"/>
        <label>2</label>
    </ligand>
</feature>
<dbReference type="GO" id="GO:0046872">
    <property type="term" value="F:metal ion binding"/>
    <property type="evidence" value="ECO:0007669"/>
    <property type="project" value="UniProtKB-KW"/>
</dbReference>
<dbReference type="EMBL" id="LAQL01000006">
    <property type="protein sequence ID" value="KLN60776.1"/>
    <property type="molecule type" value="Genomic_DNA"/>
</dbReference>
<dbReference type="PANTHER" id="PTHR11014:SF63">
    <property type="entry name" value="METALLOPEPTIDASE, PUTATIVE (AFU_ORTHOLOGUE AFUA_6G09600)-RELATED"/>
    <property type="match status" value="1"/>
</dbReference>
<dbReference type="PATRIC" id="fig|1489064.4.peg.3263"/>
<feature type="binding site" evidence="2">
    <location>
        <position position="103"/>
    </location>
    <ligand>
        <name>Mn(2+)</name>
        <dbReference type="ChEBI" id="CHEBI:29035"/>
        <label>2</label>
    </ligand>
</feature>
<reference evidence="4 5" key="1">
    <citation type="submission" date="2015-03" db="EMBL/GenBank/DDBJ databases">
        <title>Genome Sequence of Kiloniella spongiae MEBiC09566, isolated from a marine sponge.</title>
        <authorList>
            <person name="Shao Z."/>
            <person name="Wang L."/>
            <person name="Li X."/>
        </authorList>
    </citation>
    <scope>NUCLEOTIDE SEQUENCE [LARGE SCALE GENOMIC DNA]</scope>
    <source>
        <strain evidence="4 5">MEBiC09566</strain>
    </source>
</reference>
<comment type="cofactor">
    <cofactor evidence="2">
        <name>Mn(2+)</name>
        <dbReference type="ChEBI" id="CHEBI:29035"/>
    </cofactor>
    <text evidence="2">The Mn(2+) ion enhances activity.</text>
</comment>
<evidence type="ECO:0000313" key="5">
    <source>
        <dbReference type="Proteomes" id="UP000035444"/>
    </source>
</evidence>
<accession>A0A0H2MEX1</accession>
<keyword evidence="2" id="KW-0464">Manganese</keyword>
<dbReference type="Proteomes" id="UP000035444">
    <property type="component" value="Unassembled WGS sequence"/>
</dbReference>
<dbReference type="Pfam" id="PF01546">
    <property type="entry name" value="Peptidase_M20"/>
    <property type="match status" value="1"/>
</dbReference>
<gene>
    <name evidence="4" type="ORF">WH96_09860</name>
</gene>
<feature type="binding site" evidence="2">
    <location>
        <position position="138"/>
    </location>
    <ligand>
        <name>Mn(2+)</name>
        <dbReference type="ChEBI" id="CHEBI:29035"/>
        <label>2</label>
    </ligand>
</feature>
<evidence type="ECO:0000259" key="3">
    <source>
        <dbReference type="Pfam" id="PF07687"/>
    </source>
</evidence>
<keyword evidence="5" id="KW-1185">Reference proteome</keyword>
<organism evidence="4 5">
    <name type="scientific">Kiloniella spongiae</name>
    <dbReference type="NCBI Taxonomy" id="1489064"/>
    <lineage>
        <taxon>Bacteria</taxon>
        <taxon>Pseudomonadati</taxon>
        <taxon>Pseudomonadota</taxon>
        <taxon>Alphaproteobacteria</taxon>
        <taxon>Rhodospirillales</taxon>
        <taxon>Kiloniellaceae</taxon>
        <taxon>Kiloniella</taxon>
    </lineage>
</organism>
<dbReference type="STRING" id="1489064.WH96_09860"/>
<feature type="binding site" evidence="2">
    <location>
        <position position="164"/>
    </location>
    <ligand>
        <name>Mn(2+)</name>
        <dbReference type="ChEBI" id="CHEBI:29035"/>
        <label>2</label>
    </ligand>
</feature>
<keyword evidence="1 4" id="KW-0378">Hydrolase</keyword>
<dbReference type="SUPFAM" id="SSF53187">
    <property type="entry name" value="Zn-dependent exopeptidases"/>
    <property type="match status" value="1"/>
</dbReference>
<dbReference type="InterPro" id="IPR011650">
    <property type="entry name" value="Peptidase_M20_dimer"/>
</dbReference>
<dbReference type="AlphaFoldDB" id="A0A0H2MEX1"/>
<dbReference type="Gene3D" id="3.30.70.360">
    <property type="match status" value="1"/>
</dbReference>
<proteinExistence type="predicted"/>
<name>A0A0H2MEX1_9PROT</name>
<dbReference type="PANTHER" id="PTHR11014">
    <property type="entry name" value="PEPTIDASE M20 FAMILY MEMBER"/>
    <property type="match status" value="1"/>
</dbReference>
<dbReference type="InterPro" id="IPR017439">
    <property type="entry name" value="Amidohydrolase"/>
</dbReference>
<feature type="domain" description="Peptidase M20 dimerisation" evidence="3">
    <location>
        <begin position="188"/>
        <end position="280"/>
    </location>
</feature>
<comment type="caution">
    <text evidence="4">The sequence shown here is derived from an EMBL/GenBank/DDBJ whole genome shotgun (WGS) entry which is preliminary data.</text>
</comment>
<dbReference type="NCBIfam" id="TIGR01891">
    <property type="entry name" value="amidohydrolases"/>
    <property type="match status" value="1"/>
</dbReference>
<protein>
    <submittedName>
        <fullName evidence="4">Amidohydrolase</fullName>
    </submittedName>
</protein>
<dbReference type="RefSeq" id="WP_047763990.1">
    <property type="nucleotide sequence ID" value="NZ_LAQL01000006.1"/>
</dbReference>
<keyword evidence="2" id="KW-0479">Metal-binding</keyword>
<dbReference type="GO" id="GO:0050118">
    <property type="term" value="F:N-acetyldiaminopimelate deacetylase activity"/>
    <property type="evidence" value="ECO:0007669"/>
    <property type="project" value="UniProtKB-ARBA"/>
</dbReference>